<evidence type="ECO:0000313" key="3">
    <source>
        <dbReference type="Proteomes" id="UP000600946"/>
    </source>
</evidence>
<reference evidence="3" key="1">
    <citation type="journal article" date="2019" name="Int. J. Syst. Evol. Microbiol.">
        <title>The Global Catalogue of Microorganisms (GCM) 10K type strain sequencing project: providing services to taxonomists for standard genome sequencing and annotation.</title>
        <authorList>
            <consortium name="The Broad Institute Genomics Platform"/>
            <consortium name="The Broad Institute Genome Sequencing Center for Infectious Disease"/>
            <person name="Wu L."/>
            <person name="Ma J."/>
        </authorList>
    </citation>
    <scope>NUCLEOTIDE SEQUENCE [LARGE SCALE GENOMIC DNA]</scope>
    <source>
        <strain evidence="3">JCM 4594</strain>
    </source>
</reference>
<dbReference type="EMBL" id="BMUU01000001">
    <property type="protein sequence ID" value="GGY18596.1"/>
    <property type="molecule type" value="Genomic_DNA"/>
</dbReference>
<dbReference type="PANTHER" id="PTHR43591">
    <property type="entry name" value="METHYLTRANSFERASE"/>
    <property type="match status" value="1"/>
</dbReference>
<dbReference type="Proteomes" id="UP000600946">
    <property type="component" value="Unassembled WGS sequence"/>
</dbReference>
<protein>
    <recommendedName>
        <fullName evidence="1">Methyltransferase type 11 domain-containing protein</fullName>
    </recommendedName>
</protein>
<organism evidence="2 3">
    <name type="scientific">Streptomyces xanthochromogenes</name>
    <dbReference type="NCBI Taxonomy" id="67384"/>
    <lineage>
        <taxon>Bacteria</taxon>
        <taxon>Bacillati</taxon>
        <taxon>Actinomycetota</taxon>
        <taxon>Actinomycetes</taxon>
        <taxon>Kitasatosporales</taxon>
        <taxon>Streptomycetaceae</taxon>
        <taxon>Streptomyces</taxon>
    </lineage>
</organism>
<accession>A0ABQ2ZMF3</accession>
<evidence type="ECO:0000313" key="2">
    <source>
        <dbReference type="EMBL" id="GGY18596.1"/>
    </source>
</evidence>
<dbReference type="Gene3D" id="3.40.50.150">
    <property type="entry name" value="Vaccinia Virus protein VP39"/>
    <property type="match status" value="1"/>
</dbReference>
<dbReference type="Pfam" id="PF08241">
    <property type="entry name" value="Methyltransf_11"/>
    <property type="match status" value="1"/>
</dbReference>
<gene>
    <name evidence="2" type="ORF">GCM10010326_09130</name>
</gene>
<dbReference type="SUPFAM" id="SSF53335">
    <property type="entry name" value="S-adenosyl-L-methionine-dependent methyltransferases"/>
    <property type="match status" value="1"/>
</dbReference>
<sequence>MPEVPAGVRQGEAVRVVLTDFDASERRIWAGRAEAYAESFGKLCAHPVPRLLDAARVRDGVRVLDVGTGTGTAAAAACARGARVTGVDAEISMVDLAARSVPSAEMHLAELPRLPFSEGLFGAVTANFVLNHVGRPQAALAELRRVVRPGGWVAVTIWAAPAAAGQTLLDRAVQAAGASRPPHLPALAPEDDFARTATGLTGLLASAGLKDATCEPLHWDHHTMAAAWWRGAAGGIGTIGQTVLSQPEHVRAEIERHFHRISAEFATPEGHLALPHSALLAHGRR</sequence>
<feature type="domain" description="Methyltransferase type 11" evidence="1">
    <location>
        <begin position="64"/>
        <end position="154"/>
    </location>
</feature>
<evidence type="ECO:0000259" key="1">
    <source>
        <dbReference type="Pfam" id="PF08241"/>
    </source>
</evidence>
<dbReference type="PANTHER" id="PTHR43591:SF24">
    <property type="entry name" value="2-METHOXY-6-POLYPRENYL-1,4-BENZOQUINOL METHYLASE, MITOCHONDRIAL"/>
    <property type="match status" value="1"/>
</dbReference>
<dbReference type="InterPro" id="IPR029063">
    <property type="entry name" value="SAM-dependent_MTases_sf"/>
</dbReference>
<keyword evidence="3" id="KW-1185">Reference proteome</keyword>
<proteinExistence type="predicted"/>
<comment type="caution">
    <text evidence="2">The sequence shown here is derived from an EMBL/GenBank/DDBJ whole genome shotgun (WGS) entry which is preliminary data.</text>
</comment>
<name>A0ABQ2ZMF3_9ACTN</name>
<dbReference type="InterPro" id="IPR013216">
    <property type="entry name" value="Methyltransf_11"/>
</dbReference>